<keyword evidence="6" id="KW-1185">Reference proteome</keyword>
<organism evidence="5 6">
    <name type="scientific">Uliginosibacterium flavum</name>
    <dbReference type="NCBI Taxonomy" id="1396831"/>
    <lineage>
        <taxon>Bacteria</taxon>
        <taxon>Pseudomonadati</taxon>
        <taxon>Pseudomonadota</taxon>
        <taxon>Betaproteobacteria</taxon>
        <taxon>Rhodocyclales</taxon>
        <taxon>Zoogloeaceae</taxon>
        <taxon>Uliginosibacterium</taxon>
    </lineage>
</organism>
<dbReference type="InterPro" id="IPR040442">
    <property type="entry name" value="Pyrv_kinase-like_dom_sf"/>
</dbReference>
<dbReference type="PANTHER" id="PTHR30502">
    <property type="entry name" value="2-KETO-3-DEOXY-L-RHAMNONATE ALDOLASE"/>
    <property type="match status" value="1"/>
</dbReference>
<feature type="domain" description="HpcH/HpaI aldolase/citrate lyase" evidence="4">
    <location>
        <begin position="18"/>
        <end position="244"/>
    </location>
</feature>
<comment type="catalytic activity">
    <reaction evidence="3">
        <text>D-glyceraldehyde + pyruvate = 2-dehydro-3-deoxy-L-galactonate</text>
        <dbReference type="Rhea" id="RHEA:80055"/>
        <dbReference type="ChEBI" id="CHEBI:15361"/>
        <dbReference type="ChEBI" id="CHEBI:17378"/>
        <dbReference type="ChEBI" id="CHEBI:75545"/>
    </reaction>
</comment>
<reference evidence="5 6" key="1">
    <citation type="submission" date="2024-07" db="EMBL/GenBank/DDBJ databases">
        <title>Uliginosibacterium flavum JJ3220;KACC:17644.</title>
        <authorList>
            <person name="Kim M.K."/>
        </authorList>
    </citation>
    <scope>NUCLEOTIDE SEQUENCE [LARGE SCALE GENOMIC DNA]</scope>
    <source>
        <strain evidence="5 6">KACC:17644</strain>
    </source>
</reference>
<sequence>MDMILNRFKQGLRNGELQIGLWSHLSNHVSTEVIGGAGFDWIVLDAEHSPNETFQLHQQLQALVEGGSSPVVRVAWNDKVLIKRVLDIGAQTLLIPQVQNAAEAAEAVAATRYPAEGGLRGFTGLSRASRFGRIKDYHQRASEELCVIVQVETGDALSQIEAIAAVDGIDGIFIGPGDLSAALGHIGNPGHPEVQAAIADAIKRIRAAGKPAGILTGDEAQARQYIEWGCCFTAVGADIALLARASEQLAARFQPLKTAHKSAA</sequence>
<evidence type="ECO:0000259" key="4">
    <source>
        <dbReference type="Pfam" id="PF03328"/>
    </source>
</evidence>
<dbReference type="GO" id="GO:0016829">
    <property type="term" value="F:lyase activity"/>
    <property type="evidence" value="ECO:0007669"/>
    <property type="project" value="UniProtKB-KW"/>
</dbReference>
<accession>A0ABV2TIP2</accession>
<evidence type="ECO:0000256" key="2">
    <source>
        <dbReference type="ARBA" id="ARBA00023239"/>
    </source>
</evidence>
<keyword evidence="2 5" id="KW-0456">Lyase</keyword>
<name>A0ABV2TIP2_9RHOO</name>
<evidence type="ECO:0000256" key="1">
    <source>
        <dbReference type="ARBA" id="ARBA00022723"/>
    </source>
</evidence>
<gene>
    <name evidence="5" type="ORF">ABXR19_06235</name>
</gene>
<protein>
    <submittedName>
        <fullName evidence="5">HpcH/HpaI aldolase/citrate lyase family protein</fullName>
    </submittedName>
</protein>
<evidence type="ECO:0000256" key="3">
    <source>
        <dbReference type="ARBA" id="ARBA00045074"/>
    </source>
</evidence>
<comment type="caution">
    <text evidence="5">The sequence shown here is derived from an EMBL/GenBank/DDBJ whole genome shotgun (WGS) entry which is preliminary data.</text>
</comment>
<proteinExistence type="predicted"/>
<dbReference type="SUPFAM" id="SSF51621">
    <property type="entry name" value="Phosphoenolpyruvate/pyruvate domain"/>
    <property type="match status" value="1"/>
</dbReference>
<dbReference type="EMBL" id="JBEWZI010000005">
    <property type="protein sequence ID" value="MET7013779.1"/>
    <property type="molecule type" value="Genomic_DNA"/>
</dbReference>
<dbReference type="PANTHER" id="PTHR30502:SF4">
    <property type="entry name" value="5-KETO-4-DEOXY-D-GLUCARATE ALDOLASE"/>
    <property type="match status" value="1"/>
</dbReference>
<dbReference type="InterPro" id="IPR015813">
    <property type="entry name" value="Pyrv/PenolPyrv_kinase-like_dom"/>
</dbReference>
<keyword evidence="1" id="KW-0479">Metal-binding</keyword>
<dbReference type="InterPro" id="IPR005000">
    <property type="entry name" value="Aldolase/citrate-lyase_domain"/>
</dbReference>
<dbReference type="RefSeq" id="WP_354600242.1">
    <property type="nucleotide sequence ID" value="NZ_JBEWZI010000005.1"/>
</dbReference>
<evidence type="ECO:0000313" key="6">
    <source>
        <dbReference type="Proteomes" id="UP001549691"/>
    </source>
</evidence>
<evidence type="ECO:0000313" key="5">
    <source>
        <dbReference type="EMBL" id="MET7013779.1"/>
    </source>
</evidence>
<dbReference type="Proteomes" id="UP001549691">
    <property type="component" value="Unassembled WGS sequence"/>
</dbReference>
<dbReference type="InterPro" id="IPR050251">
    <property type="entry name" value="HpcH-HpaI_aldolase"/>
</dbReference>
<dbReference type="Pfam" id="PF03328">
    <property type="entry name" value="HpcH_HpaI"/>
    <property type="match status" value="1"/>
</dbReference>
<dbReference type="Gene3D" id="3.20.20.60">
    <property type="entry name" value="Phosphoenolpyruvate-binding domains"/>
    <property type="match status" value="1"/>
</dbReference>